<proteinExistence type="predicted"/>
<keyword evidence="2" id="KW-1185">Reference proteome</keyword>
<reference evidence="1" key="1">
    <citation type="journal article" date="2014" name="Int. J. Syst. Evol. Microbiol.">
        <title>Complete genome sequence of Corynebacterium casei LMG S-19264T (=DSM 44701T), isolated from a smear-ripened cheese.</title>
        <authorList>
            <consortium name="US DOE Joint Genome Institute (JGI-PGF)"/>
            <person name="Walter F."/>
            <person name="Albersmeier A."/>
            <person name="Kalinowski J."/>
            <person name="Ruckert C."/>
        </authorList>
    </citation>
    <scope>NUCLEOTIDE SEQUENCE</scope>
    <source>
        <strain evidence="1">KCTC 23430</strain>
    </source>
</reference>
<accession>A0A918XE36</accession>
<dbReference type="Proteomes" id="UP000644693">
    <property type="component" value="Unassembled WGS sequence"/>
</dbReference>
<protein>
    <submittedName>
        <fullName evidence="1">Uncharacterized protein</fullName>
    </submittedName>
</protein>
<dbReference type="AlphaFoldDB" id="A0A918XE36"/>
<dbReference type="EMBL" id="BMYM01000001">
    <property type="protein sequence ID" value="GHD27738.1"/>
    <property type="molecule type" value="Genomic_DNA"/>
</dbReference>
<reference evidence="1" key="2">
    <citation type="submission" date="2020-09" db="EMBL/GenBank/DDBJ databases">
        <authorList>
            <person name="Sun Q."/>
            <person name="Kim S."/>
        </authorList>
    </citation>
    <scope>NUCLEOTIDE SEQUENCE</scope>
    <source>
        <strain evidence="1">KCTC 23430</strain>
    </source>
</reference>
<sequence length="71" mass="7917">MAAIYDQIGAGYDTARRADPEIASQLASLVMLQQNADYLDLPWAVVGWRWTHPPPCWRRRSTNARVCSGAA</sequence>
<comment type="caution">
    <text evidence="1">The sequence shown here is derived from an EMBL/GenBank/DDBJ whole genome shotgun (WGS) entry which is preliminary data.</text>
</comment>
<gene>
    <name evidence="1" type="ORF">GCM10007053_06410</name>
</gene>
<evidence type="ECO:0000313" key="1">
    <source>
        <dbReference type="EMBL" id="GHD27738.1"/>
    </source>
</evidence>
<name>A0A918XE36_9GAMM</name>
<evidence type="ECO:0000313" key="2">
    <source>
        <dbReference type="Proteomes" id="UP000644693"/>
    </source>
</evidence>
<organism evidence="1 2">
    <name type="scientific">Parahalioglobus pacificus</name>
    <dbReference type="NCBI Taxonomy" id="930806"/>
    <lineage>
        <taxon>Bacteria</taxon>
        <taxon>Pseudomonadati</taxon>
        <taxon>Pseudomonadota</taxon>
        <taxon>Gammaproteobacteria</taxon>
        <taxon>Cellvibrionales</taxon>
        <taxon>Halieaceae</taxon>
        <taxon>Parahalioglobus</taxon>
    </lineage>
</organism>